<evidence type="ECO:0000313" key="3">
    <source>
        <dbReference type="Proteomes" id="UP000011116"/>
    </source>
</evidence>
<dbReference type="PANTHER" id="PTHR33110:SF56">
    <property type="entry name" value="DUF295 DOMAIN-CONTAINING PROTEIN"/>
    <property type="match status" value="1"/>
</dbReference>
<reference evidence="2" key="3">
    <citation type="submission" date="2022-01" db="UniProtKB">
        <authorList>
            <consortium name="EnsemblPlants"/>
        </authorList>
    </citation>
    <scope>IDENTIFICATION</scope>
    <source>
        <strain evidence="2">subsp. vulgare</strain>
    </source>
</reference>
<dbReference type="InterPro" id="IPR005174">
    <property type="entry name" value="KIB1-4_b-propeller"/>
</dbReference>
<evidence type="ECO:0000259" key="1">
    <source>
        <dbReference type="Pfam" id="PF03478"/>
    </source>
</evidence>
<dbReference type="Proteomes" id="UP000011116">
    <property type="component" value="Chromosome 5H"/>
</dbReference>
<dbReference type="PANTHER" id="PTHR33110">
    <property type="entry name" value="F-BOX/KELCH-REPEAT PROTEIN-RELATED"/>
    <property type="match status" value="1"/>
</dbReference>
<protein>
    <recommendedName>
        <fullName evidence="1">KIB1-4 beta-propeller domain-containing protein</fullName>
    </recommendedName>
</protein>
<organism evidence="2 3">
    <name type="scientific">Hordeum vulgare subsp. vulgare</name>
    <name type="common">Domesticated barley</name>
    <dbReference type="NCBI Taxonomy" id="112509"/>
    <lineage>
        <taxon>Eukaryota</taxon>
        <taxon>Viridiplantae</taxon>
        <taxon>Streptophyta</taxon>
        <taxon>Embryophyta</taxon>
        <taxon>Tracheophyta</taxon>
        <taxon>Spermatophyta</taxon>
        <taxon>Magnoliopsida</taxon>
        <taxon>Liliopsida</taxon>
        <taxon>Poales</taxon>
        <taxon>Poaceae</taxon>
        <taxon>BOP clade</taxon>
        <taxon>Pooideae</taxon>
        <taxon>Triticodae</taxon>
        <taxon>Triticeae</taxon>
        <taxon>Hordeinae</taxon>
        <taxon>Hordeum</taxon>
    </lineage>
</organism>
<dbReference type="Gramene" id="HORVU.MOREX.r3.5HG0507210.1">
    <property type="protein sequence ID" value="HORVU.MOREX.r3.5HG0507210.1.CDS1"/>
    <property type="gene ID" value="HORVU.MOREX.r3.5HG0507210"/>
</dbReference>
<dbReference type="Pfam" id="PF03478">
    <property type="entry name" value="Beta-prop_KIB1-4"/>
    <property type="match status" value="1"/>
</dbReference>
<proteinExistence type="predicted"/>
<feature type="domain" description="KIB1-4 beta-propeller" evidence="1">
    <location>
        <begin position="120"/>
        <end position="387"/>
    </location>
</feature>
<evidence type="ECO:0000313" key="2">
    <source>
        <dbReference type="EnsemblPlants" id="HORVU.MOREX.r3.5HG0507210.1.CDS1"/>
    </source>
</evidence>
<sequence>MESITAPSSESRKPAATTRPWAYLSPELLAGVCASVHDATDFVRFHAVCQTWRDARPSQLSPLETRPSQTFQPWLLSQCIGRVINSHVVYPGRFSSEPTRRGSNTGFLLVEPAETSAGGERNWVASADGRFAWLFVGGSEPTLFDIVTGEVKPLPPFPGQDGDNGIGRRLTNPRGIVYGDGTIFVYSFNTESARGQGYYHPGFTGAILRPGDTAWTAVENRLNMRATHHACAAYHGGKVLVWVSVFFWCILTPSFGLGGNGGNNAGAVVHLETTWDKLEEDYYERDQCYVLESRGELLWASVLVEHKGRDDHAEGIMASKLTVRVHALEKEVAGSDRMRWVERVDDRGLEDRVMFLGSPTSFAVDAIELGLDGGCVYFVYKHRVFRYNLVDGKASPVEWMSAAGRGSHKAHVWLRPQQPLVAPIQEIRQRLETTSSNNV</sequence>
<dbReference type="EnsemblPlants" id="HORVU.MOREX.r3.5HG0507210.1">
    <property type="protein sequence ID" value="HORVU.MOREX.r3.5HG0507210.1.CDS1"/>
    <property type="gene ID" value="HORVU.MOREX.r3.5HG0507210"/>
</dbReference>
<reference evidence="2" key="2">
    <citation type="submission" date="2020-10" db="EMBL/GenBank/DDBJ databases">
        <authorList>
            <person name="Scholz U."/>
            <person name="Mascher M."/>
            <person name="Fiebig A."/>
        </authorList>
    </citation>
    <scope>NUCLEOTIDE SEQUENCE [LARGE SCALE GENOMIC DNA]</scope>
    <source>
        <strain evidence="2">cv. Morex</strain>
    </source>
</reference>
<dbReference type="AlphaFoldDB" id="A0A8I7B9R2"/>
<keyword evidence="3" id="KW-1185">Reference proteome</keyword>
<accession>A0A8I7B9R2</accession>
<reference evidence="3" key="1">
    <citation type="journal article" date="2012" name="Nature">
        <title>A physical, genetic and functional sequence assembly of the barley genome.</title>
        <authorList>
            <consortium name="The International Barley Genome Sequencing Consortium"/>
            <person name="Mayer K.F."/>
            <person name="Waugh R."/>
            <person name="Brown J.W."/>
            <person name="Schulman A."/>
            <person name="Langridge P."/>
            <person name="Platzer M."/>
            <person name="Fincher G.B."/>
            <person name="Muehlbauer G.J."/>
            <person name="Sato K."/>
            <person name="Close T.J."/>
            <person name="Wise R.P."/>
            <person name="Stein N."/>
        </authorList>
    </citation>
    <scope>NUCLEOTIDE SEQUENCE [LARGE SCALE GENOMIC DNA]</scope>
    <source>
        <strain evidence="3">cv. Morex</strain>
    </source>
</reference>
<name>A0A8I7B9R2_HORVV</name>